<reference evidence="2" key="1">
    <citation type="submission" date="2007-07" db="EMBL/GenBank/DDBJ databases">
        <title>PCAP assembly of the Caenorhabditis remanei genome.</title>
        <authorList>
            <consortium name="The Caenorhabditis remanei Sequencing Consortium"/>
            <person name="Wilson R.K."/>
        </authorList>
    </citation>
    <scope>NUCLEOTIDE SEQUENCE [LARGE SCALE GENOMIC DNA]</scope>
    <source>
        <strain evidence="2">PB4641</strain>
    </source>
</reference>
<dbReference type="STRING" id="31234.E3MUJ5"/>
<dbReference type="OrthoDB" id="5789077at2759"/>
<gene>
    <name evidence="2" type="ORF">CRE_21365</name>
</gene>
<accession>E3MUJ5</accession>
<feature type="region of interest" description="Disordered" evidence="1">
    <location>
        <begin position="1"/>
        <end position="36"/>
    </location>
</feature>
<dbReference type="InParanoid" id="E3MUJ5"/>
<evidence type="ECO:0000313" key="3">
    <source>
        <dbReference type="Proteomes" id="UP000008281"/>
    </source>
</evidence>
<dbReference type="EMBL" id="DS268480">
    <property type="protein sequence ID" value="EFP09891.1"/>
    <property type="molecule type" value="Genomic_DNA"/>
</dbReference>
<organism evidence="3">
    <name type="scientific">Caenorhabditis remanei</name>
    <name type="common">Caenorhabditis vulgaris</name>
    <dbReference type="NCBI Taxonomy" id="31234"/>
    <lineage>
        <taxon>Eukaryota</taxon>
        <taxon>Metazoa</taxon>
        <taxon>Ecdysozoa</taxon>
        <taxon>Nematoda</taxon>
        <taxon>Chromadorea</taxon>
        <taxon>Rhabditida</taxon>
        <taxon>Rhabditina</taxon>
        <taxon>Rhabditomorpha</taxon>
        <taxon>Rhabditoidea</taxon>
        <taxon>Rhabditidae</taxon>
        <taxon>Peloderinae</taxon>
        <taxon>Caenorhabditis</taxon>
    </lineage>
</organism>
<proteinExistence type="predicted"/>
<keyword evidence="3" id="KW-1185">Reference proteome</keyword>
<sequence>MAYDMNSLFSSNQPPLNGGGGGPGGPPQQQQGPQSLWSLQQFSQMGG</sequence>
<protein>
    <submittedName>
        <fullName evidence="2">Uncharacterized protein</fullName>
    </submittedName>
</protein>
<evidence type="ECO:0000313" key="2">
    <source>
        <dbReference type="EMBL" id="EFP09891.1"/>
    </source>
</evidence>
<dbReference type="AlphaFoldDB" id="E3MUJ5"/>
<dbReference type="HOGENOM" id="CLU_472696_0_0_1"/>
<dbReference type="Proteomes" id="UP000008281">
    <property type="component" value="Unassembled WGS sequence"/>
</dbReference>
<feature type="compositionally biased region" description="Low complexity" evidence="1">
    <location>
        <begin position="27"/>
        <end position="36"/>
    </location>
</feature>
<evidence type="ECO:0000256" key="1">
    <source>
        <dbReference type="SAM" id="MobiDB-lite"/>
    </source>
</evidence>
<name>E3MUJ5_CAERE</name>